<name>A0AB34ICI3_PRYPA</name>
<reference evidence="5 6" key="1">
    <citation type="journal article" date="2024" name="Science">
        <title>Giant polyketide synthase enzymes in the biosynthesis of giant marine polyether toxins.</title>
        <authorList>
            <person name="Fallon T.R."/>
            <person name="Shende V.V."/>
            <person name="Wierzbicki I.H."/>
            <person name="Pendleton A.L."/>
            <person name="Watervoot N.F."/>
            <person name="Auber R.P."/>
            <person name="Gonzalez D.J."/>
            <person name="Wisecaver J.H."/>
            <person name="Moore B.S."/>
        </authorList>
    </citation>
    <scope>NUCLEOTIDE SEQUENCE [LARGE SCALE GENOMIC DNA]</scope>
    <source>
        <strain evidence="5 6">12B1</strain>
    </source>
</reference>
<feature type="region of interest" description="Disordered" evidence="3">
    <location>
        <begin position="221"/>
        <end position="254"/>
    </location>
</feature>
<dbReference type="AlphaFoldDB" id="A0AB34ICI3"/>
<sequence length="313" mass="34212">MAEKRAYGLSGPAGLQIKPKAKLPRPKPSCGFVEEAEEEEGAKAVVRRMMQGHEGKRAVEMQRQKALAEDESIYDYDGVYDEMQERGGEAQRTKINHRVVVGRPKEEKKARYIGSIMEAHKVREIENEKLFERKMVREAEAEAHLYADKEKFLTSAYRKKLAAREEYEAELKRKEVIEAREDVTKRADLSGFYSNLLHHSLAGNDAAASTAAVDKALAGMKGHARPHEGGGAAGTSSSAAEEFEAPPPPAAAPLVDASLASAIAAATSVEAPRAIDKPPEPPTTVSHARRNDGDAVMSARERYLARKAHKSTG</sequence>
<feature type="region of interest" description="Disordered" evidence="3">
    <location>
        <begin position="268"/>
        <end position="296"/>
    </location>
</feature>
<dbReference type="PANTHER" id="PTHR31938">
    <property type="entry name" value="NUCLEAR SPECKLE SPLICING REGULATORY PROTEIN 1"/>
    <property type="match status" value="1"/>
</dbReference>
<evidence type="ECO:0000256" key="2">
    <source>
        <dbReference type="ARBA" id="ARBA00023054"/>
    </source>
</evidence>
<proteinExistence type="inferred from homology"/>
<evidence type="ECO:0000313" key="5">
    <source>
        <dbReference type="EMBL" id="KAL1495289.1"/>
    </source>
</evidence>
<evidence type="ECO:0000256" key="1">
    <source>
        <dbReference type="ARBA" id="ARBA00010126"/>
    </source>
</evidence>
<protein>
    <recommendedName>
        <fullName evidence="4">Nuclear speckle splicing regulatory protein 1 N-terminal domain-containing protein</fullName>
    </recommendedName>
</protein>
<feature type="region of interest" description="Disordered" evidence="3">
    <location>
        <begin position="1"/>
        <end position="29"/>
    </location>
</feature>
<dbReference type="Pfam" id="PF09745">
    <property type="entry name" value="NSRP1_N"/>
    <property type="match status" value="1"/>
</dbReference>
<feature type="domain" description="Nuclear speckle splicing regulatory protein 1 N-terminal" evidence="4">
    <location>
        <begin position="60"/>
        <end position="185"/>
    </location>
</feature>
<comment type="similarity">
    <text evidence="1">Belongs to the NSRP1 family.</text>
</comment>
<dbReference type="InterPro" id="IPR042816">
    <property type="entry name" value="Nsrp1"/>
</dbReference>
<accession>A0AB34ICI3</accession>
<dbReference type="GO" id="GO:0000381">
    <property type="term" value="P:regulation of alternative mRNA splicing, via spliceosome"/>
    <property type="evidence" value="ECO:0007669"/>
    <property type="project" value="InterPro"/>
</dbReference>
<evidence type="ECO:0000259" key="4">
    <source>
        <dbReference type="Pfam" id="PF09745"/>
    </source>
</evidence>
<keyword evidence="2" id="KW-0175">Coiled coil</keyword>
<evidence type="ECO:0000256" key="3">
    <source>
        <dbReference type="SAM" id="MobiDB-lite"/>
    </source>
</evidence>
<comment type="caution">
    <text evidence="5">The sequence shown here is derived from an EMBL/GenBank/DDBJ whole genome shotgun (WGS) entry which is preliminary data.</text>
</comment>
<dbReference type="InterPro" id="IPR018612">
    <property type="entry name" value="NSRP1_N"/>
</dbReference>
<organism evidence="5 6">
    <name type="scientific">Prymnesium parvum</name>
    <name type="common">Toxic golden alga</name>
    <dbReference type="NCBI Taxonomy" id="97485"/>
    <lineage>
        <taxon>Eukaryota</taxon>
        <taxon>Haptista</taxon>
        <taxon>Haptophyta</taxon>
        <taxon>Prymnesiophyceae</taxon>
        <taxon>Prymnesiales</taxon>
        <taxon>Prymnesiaceae</taxon>
        <taxon>Prymnesium</taxon>
    </lineage>
</organism>
<dbReference type="Proteomes" id="UP001515480">
    <property type="component" value="Unassembled WGS sequence"/>
</dbReference>
<dbReference type="EMBL" id="JBGBPQ010000033">
    <property type="protein sequence ID" value="KAL1495289.1"/>
    <property type="molecule type" value="Genomic_DNA"/>
</dbReference>
<keyword evidence="6" id="KW-1185">Reference proteome</keyword>
<evidence type="ECO:0000313" key="6">
    <source>
        <dbReference type="Proteomes" id="UP001515480"/>
    </source>
</evidence>
<dbReference type="PANTHER" id="PTHR31938:SF4">
    <property type="entry name" value="NUCLEAR SPECKLE SPLICING REGULATORY PROTEIN 1"/>
    <property type="match status" value="1"/>
</dbReference>
<gene>
    <name evidence="5" type="ORF">AB1Y20_017149</name>
</gene>